<accession>A0A814F7J8</accession>
<dbReference type="Gene3D" id="3.40.50.1820">
    <property type="entry name" value="alpha/beta hydrolase"/>
    <property type="match status" value="1"/>
</dbReference>
<evidence type="ECO:0000256" key="3">
    <source>
        <dbReference type="ARBA" id="ARBA00016310"/>
    </source>
</evidence>
<dbReference type="PANTHER" id="PTHR42881">
    <property type="entry name" value="PROLYL ENDOPEPTIDASE"/>
    <property type="match status" value="1"/>
</dbReference>
<comment type="catalytic activity">
    <reaction evidence="1">
        <text>Hydrolysis of Pro-|-Xaa &gt;&gt; Ala-|-Xaa in oligopeptides.</text>
        <dbReference type="EC" id="3.4.21.26"/>
    </reaction>
</comment>
<keyword evidence="4 7" id="KW-0645">Protease</keyword>
<evidence type="ECO:0000313" key="12">
    <source>
        <dbReference type="Proteomes" id="UP000663864"/>
    </source>
</evidence>
<dbReference type="PRINTS" id="PR00862">
    <property type="entry name" value="PROLIGOPTASE"/>
</dbReference>
<dbReference type="GO" id="GO:0070012">
    <property type="term" value="F:oligopeptidase activity"/>
    <property type="evidence" value="ECO:0007669"/>
    <property type="project" value="TreeGrafter"/>
</dbReference>
<comment type="similarity">
    <text evidence="2 7">Belongs to the peptidase S9A family.</text>
</comment>
<sequence length="745" mass="85617">MSYPITYPSVRRDPSVSDTYCDKSSSSVIVNDPYRWLEDPDSEETTQFVSEQSIISQDYLNRIPYRTKFFEHLKEVFNIPKFSCPSKQPNGKYYYFMNTGLQNQDVYYELDSLSKSTDQAQILIDPNQFSEDGTVAIQSVNFSHDGKIFCYSVSDAGSDWSTIYFMDVASRNKLDDIIIRTRFSSLHWTTDNRGIFYATYADALKNTTANSTKKENKTEEDKDETTNAVEPTTIEVTRIDTQEIYFHRLGTPRSSDICIARCIDDLNEHYFSVETSDDGQYLIASINKGTLRENKLWFLPLLKSSDSIVEQPNWTKLIDNMDFIYDFVTSQGDLLYLKTNTQAENFRIITINTKTKEIKEIISEDKNDLLEDITRVYEKYFLVRYLSHVKSVLYLYEMETGRQLRKFDLPIGNISVWGDQHESEIFIRLESFLSPTTIYTCNLAQSLDVSLTIFKRIEFEGVDLKALTTEQVFVDSNGLDSSNSVKVPMFLIHRKNLEKNGQNPTHIYVYGGFSIAMKPFFSIAALLWIHHFNGIFVLANVRGGAEYGEVWHKDGYKYKKKNTYCDLCACTEWLISNKYTQTEKVSITGGSNGGLTVAACANMRPDLFACVVIQVGVLDLYRYHKFTIGYYWCGEYGNPDIPEEFEWVKTISPLHNIPTNPTKYPAILVLTADHDDRVVPAHSFKYISQLQYQLGEIMNRLGRPLISRIDVRAGHGAGKPTIKRIEELSDIYSFVSYTLGAQWHD</sequence>
<proteinExistence type="inferred from homology"/>
<name>A0A814F7J8_9BILA</name>
<dbReference type="PANTHER" id="PTHR42881:SF2">
    <property type="entry name" value="PROLYL ENDOPEPTIDASE"/>
    <property type="match status" value="1"/>
</dbReference>
<feature type="domain" description="Peptidase S9 prolyl oligopeptidase catalytic" evidence="8">
    <location>
        <begin position="528"/>
        <end position="740"/>
    </location>
</feature>
<evidence type="ECO:0000313" key="10">
    <source>
        <dbReference type="EMBL" id="CAF0982041.1"/>
    </source>
</evidence>
<dbReference type="Proteomes" id="UP000663864">
    <property type="component" value="Unassembled WGS sequence"/>
</dbReference>
<dbReference type="Proteomes" id="UP000663836">
    <property type="component" value="Unassembled WGS sequence"/>
</dbReference>
<evidence type="ECO:0000256" key="1">
    <source>
        <dbReference type="ARBA" id="ARBA00001070"/>
    </source>
</evidence>
<evidence type="ECO:0000313" key="11">
    <source>
        <dbReference type="EMBL" id="CAF3854800.1"/>
    </source>
</evidence>
<keyword evidence="6 7" id="KW-0720">Serine protease</keyword>
<dbReference type="FunFam" id="2.130.10.120:FF:000001">
    <property type="entry name" value="Prolyl endopeptidase"/>
    <property type="match status" value="1"/>
</dbReference>
<keyword evidence="5 7" id="KW-0378">Hydrolase</keyword>
<dbReference type="Pfam" id="PF00326">
    <property type="entry name" value="Peptidase_S9"/>
    <property type="match status" value="1"/>
</dbReference>
<evidence type="ECO:0000259" key="9">
    <source>
        <dbReference type="Pfam" id="PF02897"/>
    </source>
</evidence>
<dbReference type="AlphaFoldDB" id="A0A814F7J8"/>
<dbReference type="Pfam" id="PF02897">
    <property type="entry name" value="Peptidase_S9_N"/>
    <property type="match status" value="1"/>
</dbReference>
<organism evidence="10 12">
    <name type="scientific">Rotaria sordida</name>
    <dbReference type="NCBI Taxonomy" id="392033"/>
    <lineage>
        <taxon>Eukaryota</taxon>
        <taxon>Metazoa</taxon>
        <taxon>Spiralia</taxon>
        <taxon>Gnathifera</taxon>
        <taxon>Rotifera</taxon>
        <taxon>Eurotatoria</taxon>
        <taxon>Bdelloidea</taxon>
        <taxon>Philodinida</taxon>
        <taxon>Philodinidae</taxon>
        <taxon>Rotaria</taxon>
    </lineage>
</organism>
<dbReference type="SUPFAM" id="SSF50993">
    <property type="entry name" value="Peptidase/esterase 'gauge' domain"/>
    <property type="match status" value="1"/>
</dbReference>
<dbReference type="EC" id="3.4.21.-" evidence="7"/>
<dbReference type="EMBL" id="CAJOBD010002090">
    <property type="protein sequence ID" value="CAF3854800.1"/>
    <property type="molecule type" value="Genomic_DNA"/>
</dbReference>
<comment type="caution">
    <text evidence="10">The sequence shown here is derived from an EMBL/GenBank/DDBJ whole genome shotgun (WGS) entry which is preliminary data.</text>
</comment>
<dbReference type="GO" id="GO:0004252">
    <property type="term" value="F:serine-type endopeptidase activity"/>
    <property type="evidence" value="ECO:0007669"/>
    <property type="project" value="UniProtKB-UniRule"/>
</dbReference>
<gene>
    <name evidence="11" type="ORF">JBS370_LOCUS18449</name>
    <name evidence="10" type="ORF">ZHD862_LOCUS11556</name>
</gene>
<dbReference type="GO" id="GO:0006508">
    <property type="term" value="P:proteolysis"/>
    <property type="evidence" value="ECO:0007669"/>
    <property type="project" value="UniProtKB-KW"/>
</dbReference>
<protein>
    <recommendedName>
        <fullName evidence="3 7">Prolyl endopeptidase</fullName>
        <ecNumber evidence="7">3.4.21.-</ecNumber>
    </recommendedName>
</protein>
<evidence type="ECO:0000256" key="2">
    <source>
        <dbReference type="ARBA" id="ARBA00005228"/>
    </source>
</evidence>
<dbReference type="Gene3D" id="2.130.10.120">
    <property type="entry name" value="Prolyl oligopeptidase, N-terminal domain"/>
    <property type="match status" value="1"/>
</dbReference>
<dbReference type="SUPFAM" id="SSF53474">
    <property type="entry name" value="alpha/beta-Hydrolases"/>
    <property type="match status" value="1"/>
</dbReference>
<dbReference type="InterPro" id="IPR023302">
    <property type="entry name" value="Pept_S9A_N"/>
</dbReference>
<dbReference type="InterPro" id="IPR029058">
    <property type="entry name" value="AB_hydrolase_fold"/>
</dbReference>
<evidence type="ECO:0000256" key="7">
    <source>
        <dbReference type="RuleBase" id="RU368024"/>
    </source>
</evidence>
<evidence type="ECO:0000259" key="8">
    <source>
        <dbReference type="Pfam" id="PF00326"/>
    </source>
</evidence>
<reference evidence="10" key="1">
    <citation type="submission" date="2021-02" db="EMBL/GenBank/DDBJ databases">
        <authorList>
            <person name="Nowell W R."/>
        </authorList>
    </citation>
    <scope>NUCLEOTIDE SEQUENCE</scope>
</reference>
<feature type="domain" description="Peptidase S9A N-terminal" evidence="9">
    <location>
        <begin position="8"/>
        <end position="445"/>
    </location>
</feature>
<dbReference type="InterPro" id="IPR051167">
    <property type="entry name" value="Prolyl_oligopep/macrocyclase"/>
</dbReference>
<dbReference type="InterPro" id="IPR002470">
    <property type="entry name" value="Peptidase_S9A"/>
</dbReference>
<evidence type="ECO:0000256" key="4">
    <source>
        <dbReference type="ARBA" id="ARBA00022670"/>
    </source>
</evidence>
<dbReference type="EMBL" id="CAJNOT010000437">
    <property type="protein sequence ID" value="CAF0982041.1"/>
    <property type="molecule type" value="Genomic_DNA"/>
</dbReference>
<dbReference type="FunFam" id="3.40.50.1820:FF:000005">
    <property type="entry name" value="Prolyl endopeptidase"/>
    <property type="match status" value="1"/>
</dbReference>
<evidence type="ECO:0000256" key="6">
    <source>
        <dbReference type="ARBA" id="ARBA00022825"/>
    </source>
</evidence>
<dbReference type="GO" id="GO:0005829">
    <property type="term" value="C:cytosol"/>
    <property type="evidence" value="ECO:0007669"/>
    <property type="project" value="TreeGrafter"/>
</dbReference>
<evidence type="ECO:0000256" key="5">
    <source>
        <dbReference type="ARBA" id="ARBA00022801"/>
    </source>
</evidence>
<dbReference type="InterPro" id="IPR001375">
    <property type="entry name" value="Peptidase_S9_cat"/>
</dbReference>